<dbReference type="AlphaFoldDB" id="A0A0G1CGP8"/>
<comment type="subunit">
    <text evidence="7">Part of the 50S ribosomal subunit; part of the 5S rRNA/L5/L18/L25 subcomplex. Contacts the 5S and 23S rRNAs.</text>
</comment>
<dbReference type="GO" id="GO:0003735">
    <property type="term" value="F:structural constituent of ribosome"/>
    <property type="evidence" value="ECO:0007669"/>
    <property type="project" value="InterPro"/>
</dbReference>
<dbReference type="EMBL" id="LCFB01000016">
    <property type="protein sequence ID" value="KKS84629.1"/>
    <property type="molecule type" value="Genomic_DNA"/>
</dbReference>
<accession>A0A0G1CGP8</accession>
<evidence type="ECO:0000256" key="6">
    <source>
        <dbReference type="ARBA" id="ARBA00035197"/>
    </source>
</evidence>
<proteinExistence type="inferred from homology"/>
<dbReference type="Gene3D" id="3.30.420.100">
    <property type="match status" value="1"/>
</dbReference>
<evidence type="ECO:0000313" key="8">
    <source>
        <dbReference type="EMBL" id="KKS84629.1"/>
    </source>
</evidence>
<sequence>MSKQVTSRMRRKLRIRAKVSGTPIRPRLSVFRSNKQLFIQLIDDVHQKTLLGMSDRLLAKEEKNKLVRAKSLGVSMAKAALAQKINKIVFDRGGYLYHGRVKSLAEGLREGGLQF</sequence>
<evidence type="ECO:0000256" key="7">
    <source>
        <dbReference type="HAMAP-Rule" id="MF_01337"/>
    </source>
</evidence>
<keyword evidence="3 7" id="KW-0694">RNA-binding</keyword>
<dbReference type="SUPFAM" id="SSF53137">
    <property type="entry name" value="Translational machinery components"/>
    <property type="match status" value="1"/>
</dbReference>
<dbReference type="PANTHER" id="PTHR12899:SF3">
    <property type="entry name" value="LARGE RIBOSOMAL SUBUNIT PROTEIN UL18M"/>
    <property type="match status" value="1"/>
</dbReference>
<dbReference type="CDD" id="cd00432">
    <property type="entry name" value="Ribosomal_L18_L5e"/>
    <property type="match status" value="1"/>
</dbReference>
<dbReference type="GO" id="GO:0008097">
    <property type="term" value="F:5S rRNA binding"/>
    <property type="evidence" value="ECO:0007669"/>
    <property type="project" value="TreeGrafter"/>
</dbReference>
<dbReference type="Pfam" id="PF00861">
    <property type="entry name" value="Ribosomal_L18p"/>
    <property type="match status" value="1"/>
</dbReference>
<dbReference type="PATRIC" id="fig|1618436.3.peg.842"/>
<gene>
    <name evidence="7" type="primary">rplR</name>
    <name evidence="8" type="ORF">UV59_C0016G0017</name>
</gene>
<evidence type="ECO:0000256" key="1">
    <source>
        <dbReference type="ARBA" id="ARBA00007116"/>
    </source>
</evidence>
<comment type="caution">
    <text evidence="8">The sequence shown here is derived from an EMBL/GenBank/DDBJ whole genome shotgun (WGS) entry which is preliminary data.</text>
</comment>
<dbReference type="Proteomes" id="UP000034543">
    <property type="component" value="Unassembled WGS sequence"/>
</dbReference>
<protein>
    <recommendedName>
        <fullName evidence="6 7">Large ribosomal subunit protein uL18</fullName>
    </recommendedName>
</protein>
<evidence type="ECO:0000256" key="3">
    <source>
        <dbReference type="ARBA" id="ARBA00022884"/>
    </source>
</evidence>
<comment type="similarity">
    <text evidence="1 7">Belongs to the universal ribosomal protein uL18 family.</text>
</comment>
<evidence type="ECO:0000256" key="4">
    <source>
        <dbReference type="ARBA" id="ARBA00022980"/>
    </source>
</evidence>
<keyword evidence="2 7" id="KW-0699">rRNA-binding</keyword>
<dbReference type="HAMAP" id="MF_01337_B">
    <property type="entry name" value="Ribosomal_uL18_B"/>
    <property type="match status" value="1"/>
</dbReference>
<dbReference type="GO" id="GO:0022625">
    <property type="term" value="C:cytosolic large ribosomal subunit"/>
    <property type="evidence" value="ECO:0007669"/>
    <property type="project" value="TreeGrafter"/>
</dbReference>
<dbReference type="InterPro" id="IPR005484">
    <property type="entry name" value="Ribosomal_uL18_bac/plant/anim"/>
</dbReference>
<reference evidence="8 9" key="1">
    <citation type="journal article" date="2015" name="Nature">
        <title>rRNA introns, odd ribosomes, and small enigmatic genomes across a large radiation of phyla.</title>
        <authorList>
            <person name="Brown C.T."/>
            <person name="Hug L.A."/>
            <person name="Thomas B.C."/>
            <person name="Sharon I."/>
            <person name="Castelle C.J."/>
            <person name="Singh A."/>
            <person name="Wilkins M.J."/>
            <person name="Williams K.H."/>
            <person name="Banfield J.F."/>
        </authorList>
    </citation>
    <scope>NUCLEOTIDE SEQUENCE [LARGE SCALE GENOMIC DNA]</scope>
</reference>
<organism evidence="8 9">
    <name type="scientific">Candidatus Gottesmanbacteria bacterium GW2011_GWA1_43_11</name>
    <dbReference type="NCBI Taxonomy" id="1618436"/>
    <lineage>
        <taxon>Bacteria</taxon>
        <taxon>Candidatus Gottesmaniibacteriota</taxon>
    </lineage>
</organism>
<dbReference type="GO" id="GO:0006412">
    <property type="term" value="P:translation"/>
    <property type="evidence" value="ECO:0007669"/>
    <property type="project" value="UniProtKB-UniRule"/>
</dbReference>
<keyword evidence="5 7" id="KW-0687">Ribonucleoprotein</keyword>
<name>A0A0G1CGP8_9BACT</name>
<dbReference type="FunFam" id="3.30.420.100:FF:000001">
    <property type="entry name" value="50S ribosomal protein L18"/>
    <property type="match status" value="1"/>
</dbReference>
<keyword evidence="4 7" id="KW-0689">Ribosomal protein</keyword>
<dbReference type="NCBIfam" id="TIGR00060">
    <property type="entry name" value="L18_bact"/>
    <property type="match status" value="1"/>
</dbReference>
<evidence type="ECO:0000256" key="2">
    <source>
        <dbReference type="ARBA" id="ARBA00022730"/>
    </source>
</evidence>
<comment type="function">
    <text evidence="7">This is one of the proteins that bind and probably mediate the attachment of the 5S RNA into the large ribosomal subunit, where it forms part of the central protuberance.</text>
</comment>
<dbReference type="InterPro" id="IPR004389">
    <property type="entry name" value="Ribosomal_uL18_bac-type"/>
</dbReference>
<evidence type="ECO:0000313" key="9">
    <source>
        <dbReference type="Proteomes" id="UP000034543"/>
    </source>
</evidence>
<evidence type="ECO:0000256" key="5">
    <source>
        <dbReference type="ARBA" id="ARBA00023274"/>
    </source>
</evidence>
<dbReference type="InterPro" id="IPR057268">
    <property type="entry name" value="Ribosomal_L18"/>
</dbReference>
<dbReference type="STRING" id="1618436.UV59_C0016G0017"/>
<dbReference type="PANTHER" id="PTHR12899">
    <property type="entry name" value="39S RIBOSOMAL PROTEIN L18, MITOCHONDRIAL"/>
    <property type="match status" value="1"/>
</dbReference>